<dbReference type="EMBL" id="JAVDQD010000001">
    <property type="protein sequence ID" value="MDR6237483.1"/>
    <property type="molecule type" value="Genomic_DNA"/>
</dbReference>
<evidence type="ECO:0000259" key="6">
    <source>
        <dbReference type="SMART" id="SM00534"/>
    </source>
</evidence>
<evidence type="ECO:0000256" key="5">
    <source>
        <dbReference type="SAM" id="Phobius"/>
    </source>
</evidence>
<feature type="domain" description="DNA mismatch repair proteins mutS family" evidence="6">
    <location>
        <begin position="415"/>
        <end position="586"/>
    </location>
</feature>
<dbReference type="GO" id="GO:0005524">
    <property type="term" value="F:ATP binding"/>
    <property type="evidence" value="ECO:0007669"/>
    <property type="project" value="UniProtKB-KW"/>
</dbReference>
<keyword evidence="2" id="KW-0067">ATP-binding</keyword>
<organism evidence="7 8">
    <name type="scientific">Aureibacter tunicatorum</name>
    <dbReference type="NCBI Taxonomy" id="866807"/>
    <lineage>
        <taxon>Bacteria</taxon>
        <taxon>Pseudomonadati</taxon>
        <taxon>Bacteroidota</taxon>
        <taxon>Cytophagia</taxon>
        <taxon>Cytophagales</taxon>
        <taxon>Persicobacteraceae</taxon>
        <taxon>Aureibacter</taxon>
    </lineage>
</organism>
<keyword evidence="4" id="KW-0175">Coiled coil</keyword>
<dbReference type="SUPFAM" id="SSF52540">
    <property type="entry name" value="P-loop containing nucleoside triphosphate hydrolases"/>
    <property type="match status" value="1"/>
</dbReference>
<accession>A0AAE3XIS5</accession>
<evidence type="ECO:0000256" key="2">
    <source>
        <dbReference type="ARBA" id="ARBA00022840"/>
    </source>
</evidence>
<keyword evidence="3" id="KW-0238">DNA-binding</keyword>
<sequence>MIDSFKHKANEAALRKTELEKKSRNIAIVRVCLFIFFICGIIFFANSKMLALIYISIAAFMPTFILLLKFHQRTKAKKSFYHHLENLNQREISRLEHKFNDLDGGTEFINTNHNYSSDLDIFGDKSSLFQLINHTTTIHGRKTLAKWLDNIPSKETITSRQRAIKELCKQEDWCQKFETIGLSLSEKLKNKSKNIKVANIDKLSKWEKLASYIMPISFLLTSLLCFSLDLSFYLVLIPVSILFFTMKKKSMQLADLSKTIEEEHKQLEVYEKLFDEIEKKSFDEEYLNQIKAHFTKDNIKASIAIKQLKNIVYLLNNRANAFFPIFNFIFGLDLHYVSYLNQWNERYAQSIDSWLSKIGEMESLNSLAQNAIANPNQCYPKINDNRYFISSSQLGHPLIASSSRVSNDFQLNGDGKLALITGSNMSGKSTFLRTIGINIAMAYAGGTVCAKAFEVSIMNLFTSMRTNDNLEENTSSFYAELKRIESLINQIKNDQMPTLFMLDEILKGTNSADRHKGAKALILQLHEGNSSGFISTHDLALGELAIDNHYIDNYHFSSDIDNDKLHFDYKIKKGVCESFNASVLMKQIGIKI</sequence>
<keyword evidence="5" id="KW-0812">Transmembrane</keyword>
<keyword evidence="5" id="KW-1133">Transmembrane helix</keyword>
<dbReference type="SUPFAM" id="SSF48334">
    <property type="entry name" value="DNA repair protein MutS, domain III"/>
    <property type="match status" value="1"/>
</dbReference>
<protein>
    <submittedName>
        <fullName evidence="7">DNA mismatch repair ATPase MutS</fullName>
    </submittedName>
</protein>
<dbReference type="PANTHER" id="PTHR11361">
    <property type="entry name" value="DNA MISMATCH REPAIR PROTEIN MUTS FAMILY MEMBER"/>
    <property type="match status" value="1"/>
</dbReference>
<keyword evidence="1" id="KW-0547">Nucleotide-binding</keyword>
<feature type="transmembrane region" description="Helical" evidence="5">
    <location>
        <begin position="51"/>
        <end position="70"/>
    </location>
</feature>
<proteinExistence type="predicted"/>
<dbReference type="AlphaFoldDB" id="A0AAE3XIS5"/>
<dbReference type="InterPro" id="IPR045076">
    <property type="entry name" value="MutS"/>
</dbReference>
<feature type="transmembrane region" description="Helical" evidence="5">
    <location>
        <begin position="25"/>
        <end position="45"/>
    </location>
</feature>
<dbReference type="SMART" id="SM00534">
    <property type="entry name" value="MUTSac"/>
    <property type="match status" value="1"/>
</dbReference>
<keyword evidence="5" id="KW-0472">Membrane</keyword>
<dbReference type="Gene3D" id="3.40.50.300">
    <property type="entry name" value="P-loop containing nucleotide triphosphate hydrolases"/>
    <property type="match status" value="1"/>
</dbReference>
<dbReference type="PANTHER" id="PTHR11361:SF99">
    <property type="entry name" value="DNA MISMATCH REPAIR PROTEIN"/>
    <property type="match status" value="1"/>
</dbReference>
<dbReference type="Gene3D" id="1.10.1420.10">
    <property type="match status" value="1"/>
</dbReference>
<dbReference type="GO" id="GO:0005829">
    <property type="term" value="C:cytosol"/>
    <property type="evidence" value="ECO:0007669"/>
    <property type="project" value="TreeGrafter"/>
</dbReference>
<dbReference type="Proteomes" id="UP001185092">
    <property type="component" value="Unassembled WGS sequence"/>
</dbReference>
<reference evidence="7" key="1">
    <citation type="submission" date="2023-07" db="EMBL/GenBank/DDBJ databases">
        <title>Genomic Encyclopedia of Type Strains, Phase IV (KMG-IV): sequencing the most valuable type-strain genomes for metagenomic binning, comparative biology and taxonomic classification.</title>
        <authorList>
            <person name="Goeker M."/>
        </authorList>
    </citation>
    <scope>NUCLEOTIDE SEQUENCE</scope>
    <source>
        <strain evidence="7">DSM 26174</strain>
    </source>
</reference>
<dbReference type="GO" id="GO:0140664">
    <property type="term" value="F:ATP-dependent DNA damage sensor activity"/>
    <property type="evidence" value="ECO:0007669"/>
    <property type="project" value="InterPro"/>
</dbReference>
<dbReference type="Pfam" id="PF00488">
    <property type="entry name" value="MutS_V"/>
    <property type="match status" value="1"/>
</dbReference>
<evidence type="ECO:0000256" key="4">
    <source>
        <dbReference type="SAM" id="Coils"/>
    </source>
</evidence>
<feature type="coiled-coil region" evidence="4">
    <location>
        <begin position="246"/>
        <end position="280"/>
    </location>
</feature>
<gene>
    <name evidence="7" type="ORF">HNQ88_000459</name>
</gene>
<evidence type="ECO:0000256" key="1">
    <source>
        <dbReference type="ARBA" id="ARBA00022741"/>
    </source>
</evidence>
<dbReference type="InterPro" id="IPR027417">
    <property type="entry name" value="P-loop_NTPase"/>
</dbReference>
<dbReference type="InterPro" id="IPR000432">
    <property type="entry name" value="DNA_mismatch_repair_MutS_C"/>
</dbReference>
<dbReference type="GO" id="GO:0030983">
    <property type="term" value="F:mismatched DNA binding"/>
    <property type="evidence" value="ECO:0007669"/>
    <property type="project" value="InterPro"/>
</dbReference>
<dbReference type="InterPro" id="IPR036187">
    <property type="entry name" value="DNA_mismatch_repair_MutS_sf"/>
</dbReference>
<comment type="caution">
    <text evidence="7">The sequence shown here is derived from an EMBL/GenBank/DDBJ whole genome shotgun (WGS) entry which is preliminary data.</text>
</comment>
<evidence type="ECO:0000313" key="7">
    <source>
        <dbReference type="EMBL" id="MDR6237483.1"/>
    </source>
</evidence>
<evidence type="ECO:0000313" key="8">
    <source>
        <dbReference type="Proteomes" id="UP001185092"/>
    </source>
</evidence>
<dbReference type="GO" id="GO:0006298">
    <property type="term" value="P:mismatch repair"/>
    <property type="evidence" value="ECO:0007669"/>
    <property type="project" value="InterPro"/>
</dbReference>
<evidence type="ECO:0000256" key="3">
    <source>
        <dbReference type="ARBA" id="ARBA00023125"/>
    </source>
</evidence>
<name>A0AAE3XIS5_9BACT</name>
<feature type="transmembrane region" description="Helical" evidence="5">
    <location>
        <begin position="212"/>
        <end position="244"/>
    </location>
</feature>
<keyword evidence="8" id="KW-1185">Reference proteome</keyword>
<dbReference type="RefSeq" id="WP_309936948.1">
    <property type="nucleotide sequence ID" value="NZ_AP025305.1"/>
</dbReference>